<keyword evidence="6 10" id="KW-0342">GTP-binding</keyword>
<dbReference type="Gene3D" id="1.20.120.140">
    <property type="entry name" value="Signal recognition particle SRP54, nucleotide-binding domain"/>
    <property type="match status" value="1"/>
</dbReference>
<dbReference type="CDD" id="cd18539">
    <property type="entry name" value="SRP_G"/>
    <property type="match status" value="1"/>
</dbReference>
<dbReference type="SUPFAM" id="SSF47364">
    <property type="entry name" value="Domain of the SRP/SRP receptor G-proteins"/>
    <property type="match status" value="1"/>
</dbReference>
<gene>
    <name evidence="10" type="primary">ffh</name>
    <name evidence="12" type="ORF">AUK42_03590</name>
    <name evidence="15" type="ORF">CO097_07865</name>
    <name evidence="14" type="ORF">COZ07_01590</name>
    <name evidence="13" type="ORF">COZ58_02960</name>
</gene>
<evidence type="ECO:0000256" key="6">
    <source>
        <dbReference type="ARBA" id="ARBA00023134"/>
    </source>
</evidence>
<dbReference type="EC" id="3.6.5.4" evidence="10"/>
<dbReference type="InterPro" id="IPR022941">
    <property type="entry name" value="SRP54"/>
</dbReference>
<dbReference type="RefSeq" id="WP_406606855.1">
    <property type="nucleotide sequence ID" value="NZ_PFKO01000057.1"/>
</dbReference>
<dbReference type="Proteomes" id="UP000228560">
    <property type="component" value="Unassembled WGS sequence"/>
</dbReference>
<dbReference type="EMBL" id="PFKO01000057">
    <property type="protein sequence ID" value="PIY33591.1"/>
    <property type="molecule type" value="Genomic_DNA"/>
</dbReference>
<evidence type="ECO:0000313" key="16">
    <source>
        <dbReference type="Proteomes" id="UP000182763"/>
    </source>
</evidence>
<dbReference type="SUPFAM" id="SSF52540">
    <property type="entry name" value="P-loop containing nucleoside triphosphate hydrolases"/>
    <property type="match status" value="1"/>
</dbReference>
<evidence type="ECO:0000313" key="18">
    <source>
        <dbReference type="Proteomes" id="UP000230646"/>
    </source>
</evidence>
<dbReference type="InterPro" id="IPR003593">
    <property type="entry name" value="AAA+_ATPase"/>
</dbReference>
<dbReference type="HAMAP" id="MF_00306">
    <property type="entry name" value="SRP54"/>
    <property type="match status" value="1"/>
</dbReference>
<dbReference type="GO" id="GO:0006614">
    <property type="term" value="P:SRP-dependent cotranslational protein targeting to membrane"/>
    <property type="evidence" value="ECO:0007669"/>
    <property type="project" value="InterPro"/>
</dbReference>
<dbReference type="SMART" id="SM00963">
    <property type="entry name" value="SRP54_N"/>
    <property type="match status" value="1"/>
</dbReference>
<evidence type="ECO:0000256" key="10">
    <source>
        <dbReference type="HAMAP-Rule" id="MF_00306"/>
    </source>
</evidence>
<keyword evidence="7 10" id="KW-0733">Signal recognition particle</keyword>
<organism evidence="12 16">
    <name type="scientific">Candidatus Infernicultor aquiphilus</name>
    <dbReference type="NCBI Taxonomy" id="1805029"/>
    <lineage>
        <taxon>Bacteria</taxon>
        <taxon>Pseudomonadati</taxon>
        <taxon>Atribacterota</taxon>
        <taxon>Candidatus Phoenicimicrobiia</taxon>
        <taxon>Candidatus Pheonicimicrobiales</taxon>
        <taxon>Candidatus Phoenicimicrobiaceae</taxon>
        <taxon>Candidatus Infernicultor</taxon>
    </lineage>
</organism>
<evidence type="ECO:0000256" key="7">
    <source>
        <dbReference type="ARBA" id="ARBA00023135"/>
    </source>
</evidence>
<reference evidence="17 18" key="2">
    <citation type="submission" date="2017-09" db="EMBL/GenBank/DDBJ databases">
        <title>Depth-based differentiation of microbial function through sediment-hosted aquifers and enrichment of novel symbionts in the deep terrestrial subsurface.</title>
        <authorList>
            <person name="Probst A.J."/>
            <person name="Ladd B."/>
            <person name="Jarett J.K."/>
            <person name="Geller-Mcgrath D.E."/>
            <person name="Sieber C.M."/>
            <person name="Emerson J.B."/>
            <person name="Anantharaman K."/>
            <person name="Thomas B.C."/>
            <person name="Malmstrom R."/>
            <person name="Stieglmeier M."/>
            <person name="Klingl A."/>
            <person name="Woyke T."/>
            <person name="Ryan C.M."/>
            <person name="Banfield J.F."/>
        </authorList>
    </citation>
    <scope>NUCLEOTIDE SEQUENCE [LARGE SCALE GENOMIC DNA]</scope>
    <source>
        <strain evidence="14">CG_4_10_14_3_um_filter_34_13</strain>
        <strain evidence="15">CG_4_9_14_3_um_filter_33_16</strain>
    </source>
</reference>
<dbReference type="EMBL" id="MNYY01000070">
    <property type="protein sequence ID" value="OIP71264.1"/>
    <property type="molecule type" value="Genomic_DNA"/>
</dbReference>
<dbReference type="GO" id="GO:0005525">
    <property type="term" value="F:GTP binding"/>
    <property type="evidence" value="ECO:0007669"/>
    <property type="project" value="UniProtKB-UniRule"/>
</dbReference>
<reference evidence="12 16" key="1">
    <citation type="journal article" date="2016" name="Environ. Microbiol.">
        <title>Genomic resolution of a cold subsurface aquifer community provides metabolic insights for novel microbes adapted to high CO concentrations.</title>
        <authorList>
            <person name="Probst A.J."/>
            <person name="Castelle C.J."/>
            <person name="Singh A."/>
            <person name="Brown C.T."/>
            <person name="Anantharaman K."/>
            <person name="Sharon I."/>
            <person name="Hug L.A."/>
            <person name="Burstein D."/>
            <person name="Emerson J.B."/>
            <person name="Thomas B.C."/>
            <person name="Banfield J.F."/>
        </authorList>
    </citation>
    <scope>NUCLEOTIDE SEQUENCE [LARGE SCALE GENOMIC DNA]</scope>
    <source>
        <strain evidence="12">CG2_30_33_13</strain>
    </source>
</reference>
<dbReference type="SUPFAM" id="SSF47446">
    <property type="entry name" value="Signal peptide-binding domain"/>
    <property type="match status" value="1"/>
</dbReference>
<comment type="catalytic activity">
    <reaction evidence="9 10">
        <text>GTP + H2O = GDP + phosphate + H(+)</text>
        <dbReference type="Rhea" id="RHEA:19669"/>
        <dbReference type="ChEBI" id="CHEBI:15377"/>
        <dbReference type="ChEBI" id="CHEBI:15378"/>
        <dbReference type="ChEBI" id="CHEBI:37565"/>
        <dbReference type="ChEBI" id="CHEBI:43474"/>
        <dbReference type="ChEBI" id="CHEBI:58189"/>
        <dbReference type="EC" id="3.6.5.4"/>
    </reaction>
</comment>
<comment type="caution">
    <text evidence="12">The sequence shown here is derived from an EMBL/GenBank/DDBJ whole genome shotgun (WGS) entry which is preliminary data.</text>
</comment>
<evidence type="ECO:0000256" key="8">
    <source>
        <dbReference type="ARBA" id="ARBA00023274"/>
    </source>
</evidence>
<dbReference type="Proteomes" id="UP000231493">
    <property type="component" value="Unassembled WGS sequence"/>
</dbReference>
<accession>A0A2M7PT60</accession>
<dbReference type="SMART" id="SM00962">
    <property type="entry name" value="SRP54"/>
    <property type="match status" value="1"/>
</dbReference>
<evidence type="ECO:0000313" key="14">
    <source>
        <dbReference type="EMBL" id="PIY33591.1"/>
    </source>
</evidence>
<dbReference type="NCBIfam" id="TIGR00959">
    <property type="entry name" value="ffh"/>
    <property type="match status" value="1"/>
</dbReference>
<keyword evidence="3 10" id="KW-0547">Nucleotide-binding</keyword>
<evidence type="ECO:0000259" key="11">
    <source>
        <dbReference type="PROSITE" id="PS00300"/>
    </source>
</evidence>
<dbReference type="Pfam" id="PF00448">
    <property type="entry name" value="SRP54"/>
    <property type="match status" value="1"/>
</dbReference>
<dbReference type="InterPro" id="IPR036891">
    <property type="entry name" value="Signal_recog_part_SRP54_M_sf"/>
</dbReference>
<dbReference type="Gene3D" id="3.40.50.300">
    <property type="entry name" value="P-loop containing nucleotide triphosphate hydrolases"/>
    <property type="match status" value="1"/>
</dbReference>
<feature type="binding site" evidence="10">
    <location>
        <begin position="189"/>
        <end position="193"/>
    </location>
    <ligand>
        <name>GTP</name>
        <dbReference type="ChEBI" id="CHEBI:37565"/>
    </ligand>
</feature>
<dbReference type="EMBL" id="PFTV01000200">
    <property type="protein sequence ID" value="PJB55568.1"/>
    <property type="molecule type" value="Genomic_DNA"/>
</dbReference>
<dbReference type="PROSITE" id="PS00300">
    <property type="entry name" value="SRP54"/>
    <property type="match status" value="1"/>
</dbReference>
<evidence type="ECO:0000313" key="15">
    <source>
        <dbReference type="EMBL" id="PJB55568.1"/>
    </source>
</evidence>
<keyword evidence="4 10" id="KW-0378">Hydrolase</keyword>
<feature type="binding site" evidence="10">
    <location>
        <begin position="107"/>
        <end position="114"/>
    </location>
    <ligand>
        <name>GTP</name>
        <dbReference type="ChEBI" id="CHEBI:37565"/>
    </ligand>
</feature>
<sequence length="440" mass="49949">MFVNLTNKFQTIFNKIRNKGKLNENDIKNCLHDIRIALLEADVNYKVVKEFMDSLYNEIQQEKISESLTPTQQIIKIVNKEITKILGSTQSDIKINSIPPTIILLVGLQGSGKTSTSVKLAYYLREKGHQPLLIATDVYRPAAVEQLQALSEKCNLPVFSMGKTENAVNIIQAAIKYSLKMNYDILIVDTAGRLHLDEKLMNELQEINKSILLQEKLLIVDAMSGQDAINSAKVFCDKIKVNGIVLTKLDGDARGGVALSLKKVLGVPIKFIGIGEKVNNFQVFYPERMASRILGMGDVLTLIEKVENVYNENELKKIDKKIKNHNYDLNDFYFQLKKMKNIGSINQIMDMIPGFSNIKNNINLEKLENKDSELIKIEAIISSMTIEERENPYLINGSRRKRIARGSGTQIFEVNRLLKQFYQIKEVFKKGSKIKNLSFN</sequence>
<dbReference type="GO" id="GO:0003924">
    <property type="term" value="F:GTPase activity"/>
    <property type="evidence" value="ECO:0007669"/>
    <property type="project" value="UniProtKB-UniRule"/>
</dbReference>
<dbReference type="Gene3D" id="1.10.260.30">
    <property type="entry name" value="Signal recognition particle, SRP54 subunit, M-domain"/>
    <property type="match status" value="1"/>
</dbReference>
<evidence type="ECO:0000256" key="4">
    <source>
        <dbReference type="ARBA" id="ARBA00022801"/>
    </source>
</evidence>
<dbReference type="Pfam" id="PF02978">
    <property type="entry name" value="SRP_SPB"/>
    <property type="match status" value="1"/>
</dbReference>
<evidence type="ECO:0000313" key="17">
    <source>
        <dbReference type="Proteomes" id="UP000228560"/>
    </source>
</evidence>
<dbReference type="InterPro" id="IPR000897">
    <property type="entry name" value="SRP54_GTPase_dom"/>
</dbReference>
<accession>A0A2M7K9F3</accession>
<accession>A0A1J5GWD1</accession>
<protein>
    <recommendedName>
        <fullName evidence="10">Signal recognition particle protein</fullName>
        <ecNumber evidence="10">3.6.5.4</ecNumber>
    </recommendedName>
    <alternativeName>
        <fullName evidence="10">Fifty-four homolog</fullName>
    </alternativeName>
</protein>
<dbReference type="GO" id="GO:0008312">
    <property type="term" value="F:7S RNA binding"/>
    <property type="evidence" value="ECO:0007669"/>
    <property type="project" value="InterPro"/>
</dbReference>
<comment type="subcellular location">
    <subcellularLocation>
        <location evidence="10">Cytoplasm</location>
    </subcellularLocation>
    <text evidence="10">The SRP-RNC complex is targeted to the cytoplasmic membrane.</text>
</comment>
<reference evidence="13" key="3">
    <citation type="submission" date="2017-09" db="EMBL/GenBank/DDBJ databases">
        <title>Depth-based differentiation of microbial function through sediment-hosted aquifers and enrichment of novel symbionts in the deep terrestrial subsurface.</title>
        <authorList>
            <person name="Probst A.J."/>
            <person name="Ladd B."/>
            <person name="Jarett J.K."/>
            <person name="Geller-Mcgrath D.E."/>
            <person name="Sieber C.M.K."/>
            <person name="Emerson J.B."/>
            <person name="Anantharaman K."/>
            <person name="Thomas B.C."/>
            <person name="Malmstrom R."/>
            <person name="Stieglmeier M."/>
            <person name="Klingl A."/>
            <person name="Woyke T."/>
            <person name="Ryan C.M."/>
            <person name="Banfield J.F."/>
        </authorList>
    </citation>
    <scope>NUCLEOTIDE SEQUENCE</scope>
    <source>
        <strain evidence="13">CG_4_8_14_3_um_filter_34_18</strain>
    </source>
</reference>
<dbReference type="InterPro" id="IPR042101">
    <property type="entry name" value="SRP54_N_sf"/>
</dbReference>
<evidence type="ECO:0000313" key="13">
    <source>
        <dbReference type="EMBL" id="PIX34760.1"/>
    </source>
</evidence>
<dbReference type="PANTHER" id="PTHR11564">
    <property type="entry name" value="SIGNAL RECOGNITION PARTICLE 54K PROTEIN SRP54"/>
    <property type="match status" value="1"/>
</dbReference>
<proteinExistence type="inferred from homology"/>
<evidence type="ECO:0000256" key="3">
    <source>
        <dbReference type="ARBA" id="ARBA00022741"/>
    </source>
</evidence>
<evidence type="ECO:0000256" key="1">
    <source>
        <dbReference type="ARBA" id="ARBA00005450"/>
    </source>
</evidence>
<evidence type="ECO:0000313" key="12">
    <source>
        <dbReference type="EMBL" id="OIP71264.1"/>
    </source>
</evidence>
<evidence type="ECO:0000256" key="9">
    <source>
        <dbReference type="ARBA" id="ARBA00048027"/>
    </source>
</evidence>
<keyword evidence="5 10" id="KW-0694">RNA-binding</keyword>
<comment type="similarity">
    <text evidence="1 10">Belongs to the GTP-binding SRP family. SRP54 subfamily.</text>
</comment>
<dbReference type="SMART" id="SM00382">
    <property type="entry name" value="AAA"/>
    <property type="match status" value="1"/>
</dbReference>
<dbReference type="AlphaFoldDB" id="A0A1J5GWD1"/>
<dbReference type="InterPro" id="IPR036225">
    <property type="entry name" value="SRP/SRP_N"/>
</dbReference>
<dbReference type="Proteomes" id="UP000182763">
    <property type="component" value="Unassembled WGS sequence"/>
</dbReference>
<dbReference type="Pfam" id="PF02881">
    <property type="entry name" value="SRP54_N"/>
    <property type="match status" value="1"/>
</dbReference>
<comment type="domain">
    <text evidence="10">Composed of three domains: the N-terminal N domain, which is responsible for interactions with the ribosome, the central G domain, which binds GTP, and the C-terminal M domain, which binds the RNA and the signal sequence of the RNC.</text>
</comment>
<name>A0A1J5GWD1_9BACT</name>
<keyword evidence="2 10" id="KW-0963">Cytoplasm</keyword>
<accession>A0A2M8C968</accession>
<dbReference type="InterPro" id="IPR013822">
    <property type="entry name" value="Signal_recog_particl_SRP54_hlx"/>
</dbReference>
<dbReference type="InterPro" id="IPR027417">
    <property type="entry name" value="P-loop_NTPase"/>
</dbReference>
<keyword evidence="8 10" id="KW-0687">Ribonucleoprotein</keyword>
<dbReference type="PANTHER" id="PTHR11564:SF5">
    <property type="entry name" value="SIGNAL RECOGNITION PARTICLE SUBUNIT SRP54"/>
    <property type="match status" value="1"/>
</dbReference>
<feature type="binding site" evidence="10">
    <location>
        <begin position="247"/>
        <end position="250"/>
    </location>
    <ligand>
        <name>GTP</name>
        <dbReference type="ChEBI" id="CHEBI:37565"/>
    </ligand>
</feature>
<dbReference type="InterPro" id="IPR004780">
    <property type="entry name" value="SRP"/>
</dbReference>
<evidence type="ECO:0000256" key="2">
    <source>
        <dbReference type="ARBA" id="ARBA00022490"/>
    </source>
</evidence>
<comment type="subunit">
    <text evidence="10">Part of the signal recognition particle protein translocation system, which is composed of SRP and FtsY.</text>
</comment>
<evidence type="ECO:0000256" key="5">
    <source>
        <dbReference type="ARBA" id="ARBA00022884"/>
    </source>
</evidence>
<dbReference type="EMBL" id="PFIP01000051">
    <property type="protein sequence ID" value="PIX34760.1"/>
    <property type="molecule type" value="Genomic_DNA"/>
</dbReference>
<feature type="domain" description="SRP54-type proteins GTP-binding" evidence="11">
    <location>
        <begin position="268"/>
        <end position="281"/>
    </location>
</feature>
<dbReference type="STRING" id="1805029.AUK42_03590"/>
<dbReference type="InterPro" id="IPR004125">
    <property type="entry name" value="Signal_recog_particle_SRP54_M"/>
</dbReference>
<comment type="function">
    <text evidence="10">Involved in targeting and insertion of nascent membrane proteins into the cytoplasmic membrane. Binds to the hydrophobic signal sequence of the ribosome-nascent chain (RNC) as it emerges from the ribosomes. The SRP-RNC complex is then targeted to the cytoplasmic membrane where it interacts with the SRP receptor FtsY.</text>
</comment>
<dbReference type="GO" id="GO:0048500">
    <property type="term" value="C:signal recognition particle"/>
    <property type="evidence" value="ECO:0007669"/>
    <property type="project" value="UniProtKB-UniRule"/>
</dbReference>
<dbReference type="Proteomes" id="UP000230646">
    <property type="component" value="Unassembled WGS sequence"/>
</dbReference>